<reference evidence="2 3" key="1">
    <citation type="submission" date="2015-04" db="EMBL/GenBank/DDBJ databases">
        <title>Comparative genomics of rhizobia nodulating Arachis hypogaea in China.</title>
        <authorList>
            <person name="Li Y."/>
        </authorList>
    </citation>
    <scope>NUCLEOTIDE SEQUENCE [LARGE SCALE GENOMIC DNA]</scope>
    <source>
        <strain evidence="2 3">CCBAU 51757</strain>
    </source>
</reference>
<sequence>MLSNAELTELPWPSTARERVTPPPQCFAEHEIKRGQLRQFMPYHPATDYIFEPRFHPLGRQFGAHMGTMGWVVRDDRDVQYVALVAGSRMGDFA</sequence>
<gene>
    <name evidence="2" type="ORF">XH99_10355</name>
</gene>
<comment type="caution">
    <text evidence="2">The sequence shown here is derived from an EMBL/GenBank/DDBJ whole genome shotgun (WGS) entry which is preliminary data.</text>
</comment>
<dbReference type="AlphaFoldDB" id="A0A4Q0S965"/>
<organism evidence="2 3">
    <name type="scientific">Bradyrhizobium nanningense</name>
    <dbReference type="NCBI Taxonomy" id="1325118"/>
    <lineage>
        <taxon>Bacteria</taxon>
        <taxon>Pseudomonadati</taxon>
        <taxon>Pseudomonadota</taxon>
        <taxon>Alphaproteobacteria</taxon>
        <taxon>Hyphomicrobiales</taxon>
        <taxon>Nitrobacteraceae</taxon>
        <taxon>Bradyrhizobium</taxon>
    </lineage>
</organism>
<evidence type="ECO:0000256" key="1">
    <source>
        <dbReference type="SAM" id="MobiDB-lite"/>
    </source>
</evidence>
<name>A0A4Q0S965_9BRAD</name>
<dbReference type="Proteomes" id="UP000289546">
    <property type="component" value="Unassembled WGS sequence"/>
</dbReference>
<accession>A0A4Q0S965</accession>
<dbReference type="EMBL" id="LBJQ01000056">
    <property type="protein sequence ID" value="RXH31885.1"/>
    <property type="molecule type" value="Genomic_DNA"/>
</dbReference>
<keyword evidence="3" id="KW-1185">Reference proteome</keyword>
<protein>
    <submittedName>
        <fullName evidence="2">Uncharacterized protein</fullName>
    </submittedName>
</protein>
<evidence type="ECO:0000313" key="3">
    <source>
        <dbReference type="Proteomes" id="UP000289546"/>
    </source>
</evidence>
<evidence type="ECO:0000313" key="2">
    <source>
        <dbReference type="EMBL" id="RXH31885.1"/>
    </source>
</evidence>
<feature type="region of interest" description="Disordered" evidence="1">
    <location>
        <begin position="1"/>
        <end position="23"/>
    </location>
</feature>
<proteinExistence type="predicted"/>